<dbReference type="CDD" id="cd17646">
    <property type="entry name" value="A_NRPS_AB3403-like"/>
    <property type="match status" value="1"/>
</dbReference>
<dbReference type="PROSITE" id="PS00012">
    <property type="entry name" value="PHOSPHOPANTETHEINE"/>
    <property type="match status" value="1"/>
</dbReference>
<dbReference type="SUPFAM" id="SSF56801">
    <property type="entry name" value="Acetyl-CoA synthetase-like"/>
    <property type="match status" value="3"/>
</dbReference>
<evidence type="ECO:0000259" key="6">
    <source>
        <dbReference type="PROSITE" id="PS50075"/>
    </source>
</evidence>
<dbReference type="Pfam" id="PF00668">
    <property type="entry name" value="Condensation"/>
    <property type="match status" value="3"/>
</dbReference>
<dbReference type="GO" id="GO:0031177">
    <property type="term" value="F:phosphopantetheine binding"/>
    <property type="evidence" value="ECO:0007669"/>
    <property type="project" value="InterPro"/>
</dbReference>
<dbReference type="Pfam" id="PF00501">
    <property type="entry name" value="AMP-binding"/>
    <property type="match status" value="3"/>
</dbReference>
<dbReference type="InterPro" id="IPR006162">
    <property type="entry name" value="Ppantetheine_attach_site"/>
</dbReference>
<evidence type="ECO:0000256" key="2">
    <source>
        <dbReference type="ARBA" id="ARBA00006432"/>
    </source>
</evidence>
<sequence>MSTSLQQAQDVGAPPGFPLSSVQQVIWLDQVLQPQLPNYNVGVTLAIAGELDVERLSQAVAATAAAHDALRLVLQSNGGVAGQSVLATSAVGLQRFDFSAHADAEARADQHCRQVSATSFPLYGQPLWSAQLLRVRVDRHCLLLQCHHLVADGVAVALLCHAIVDNYNRLGTGTADVPEAGPSYLDFLADDNDYLASTRYQRDRQFWLERFARLPPALLPVPAPGGVPRPGGQLRLAITRPRFDRLVAYAEAQGCSVPHFMLALLAAYFARVNDVGQLVIGVPVHNRGNARQKQTLGMFSSIIPLAIAVEPDRSFAALMRGVAAELRRCYRHQRFPIADLNRALRLAQSGRTQLFDLTLASEAFPGDFDIDGCEVRVNKLHHGFEQTPLAVCVCDYHAGSEVEIEFNYNTGFFTGAEVAAIRQRMDLLLDSVLEGGEQPVAELSLMDEGERRRVLLEWNDTAQAYPADQAIHQLFEAQVARTPNAIALVCEGEQLSYAELNARANRLAHALRQAGVGPDRLVGLCVERSVAMVVGLLATLKAGGAYVPLDPDYPAERLRHMLQDSAPVLVLVDRVGGEALATAGAEGARTWHLQADAANWAGQSAGNLPAVSPGQLAYVIYTSGSTGRPKGVMNEHGAVVNRLLWMQQAYALDGQDVVLQKTPFSFDVSVWEFFWPLLAGARLVMARPEGHKDPAYLAGLIRQAGVTTLHFVPSMLQVFLGQGAAEGCDSLKRIFCSGEALPAALARQCLARLPQAELHNLYGPTEAAVDVTAWACRADDRRTAVPIGRPIANTRIYILDSRLQPVPVGVAGELYIGGVQVARGYLNQPELTAARFIDDPFAGKGRLYQSGDQARWLSDGSIEYLGRNDFQVKLRGLRIELGEIEACLAQVEGVREAVVLAREDVPGDMRLVAYYSGEAQSAEALRQVLGGALPAYMVPAAFVHLAALPLSPNGKLDRKALPAPQGDAYGAREFEAPQGDTEQLLAAIWAELLKIEQVGRHDNFFELGGHSLLAISLIERMRQAGLHTDVRSLFGAPTLARLAAQLSETSLEVAVPPNLIPAGAERITPEMLTLVSLDQDAIDALVATVAGGAANMQDIYPLAPLQEGILFHHLMEQAGDPYVLPCLLAFDGKARLDGFLAALQAVIDRHDILRTGIAWQGLAQPLQVVHRRAELPLTWLELDSAQGDIGLQLETRFDPCRYRLDVGKAPLLSCHAARDGERWLLRILFHHLAFDHTTLERVLAETQAIALGQQLPPAGSFRDLVAQASLGLSRQAHEAFFQEMLGDIDAPTAPFDLLDVQGDGSAIAEAQRTLPLDLAREIRGQARRQGVSVASLMHLAWALVLARCTGRRDVVFGTVLFGRMQGGARADQVLGLFINTLPLRVEVAGQPLAATLKHTHAALAQLLRHEHAPLVLAQRCSAVPAGTPLFTSLLNYRYSAQAQAPDMGEGIAFLSGHERTNYPLALAIDDLGEGFALTAQVSDRIDPQRICDLMETALHGLVLALRDTPQLAVQAIDVLPERERVQVLESWNDTAADYSREHCVHQLFEAQVARTPDAVAVEYGRKQLGYRELNARANRLAHYLRAQGAGPDSLVALAVERGLDMLVGLLGILKAGAAYVPLDPSYPAERLAHMLADAQPLRLLTQAALLADLPESEVPVLLLDEQWQAIAAYPDSDPDHAGHDPRQLAYVIYTSGSTGQPKGVMVEHGNVVNLWAGLERAIHKQHRAERISLNASIAFDAAVQQWLQLLSGRTLVIVPAWVRLDGAALGEFVAASRLDGFDCTPSQLALHEAATPALTLVGGEAIGAALWRTLADSPGKTYYNVYGPTECTVDSTIAPITASAAVPHIGRPIANARLYLLDGQGRPVPLGVAGEIHIGGSGVARGYLNQPELTAARFIADPFAAGGGRMYKTGDLGRWLPDGTVEYLGRNDFQVKIRGFRIELGEIEACLARIEGVGEVTVLARDDVPGDTRLVAYFTAAYPLSVELLRHRLGGQLPHHMVPAAFVQLAVLPLTPNGKLDRQALPAPESAAYGARDYVAPQGESETALAAIWMGLLKLDRVGRHDNFFELGGHSLLAVQLLSRLRQALDVELPLAELFDYPQLARLAERLDGMAAATHHAIRRIERNGPLPLSLAQLRLWFLSRMDGAEAYHISGAVRLSGELDRAVLGRALQTIVARHEPLRTCFQLVDGQPMQVPLASVATVLQQHDLRGHNADAWRAFSETLSKEPFDLGKEAPLRVVLLRLRDEEYVLQLIVHHIAADGWSLAVLLDELSRLYAAYLHGRPDPLAPLPIQYADYAAWQRDWLAEGQDQAAFWRANLAGAPALLELPADRPRPARQDHAGAAIAVKLDAQLSRGLKTLGQRHGVTLYMTLLASWGALLGRLASQEAVVIGSPVAGRNRAEIEPLIGFFVNTLALRIDLQDEPTVAELLKRTKAQVLAAQAHQDLPFDQVVEALKPPRSLAHTPLFQVMLDWHNTPPAELVMPGLRLTPLVLPQHTAQFDLTLSLQESADGSGIVGSLNYATALFEQATAQRYLDYWTTLLAAMVADDRMVPARLPLLSAAEHQVLRQWNDTARDYPSDACVHRLFEQQVDATPAAIAVDDGEHRLSYAELNRQANRLAHRLCRLGVGPDARVALCTERGAPMLVALLAILKAGGAYVPLDPAYPAERIAYMLADSAPLAVLCAASTRALVAPHVAAGVPVLDLDGGDWCGQPDHNPRVEGLSARHLAYVIYTSGSTGRPKGVMIEHRGLVNYTLDAIGWFGLAAGETVLQQNSLNFDLSIEEIMPALLAGATLLPSNVPFGLAETALAPGMVHLTAAHWHSLVGEWSQAGVTPAALAGVRMVNVTGDALSAHKLKQWEALKPAGTGLVNTYGPTEITVSCSAAYVRYQAGVSRISIGKPFANTRMYILDAQREPVPLGVAGELYISGAGVARGYLNLPELTAERFLDDPFTPGQRMYKTGDLARWLPCGEVEFIGRNDFQVKVRGFRIELGEVEAKLAQLAGVQEVAVIAREDEPGDKRLVAYVVGAEVDVETLRRHAVQTLPHYMVPAAFVALEALPLTPNGKLDRQALPAPDGLALGGRVHAEPEGEVEQALAAIWAELLKLERVGRHDNFFELGGHSLLAVSLIERMRREGLHADVGLLFTATTLAELAVQLRPGGDEVVVPPNLIPRPAAPANPRQDDLADTSEFEEFRL</sequence>
<dbReference type="PANTHER" id="PTHR45527:SF1">
    <property type="entry name" value="FATTY ACID SYNTHASE"/>
    <property type="match status" value="1"/>
</dbReference>
<dbReference type="InterPro" id="IPR025110">
    <property type="entry name" value="AMP-bd_C"/>
</dbReference>
<evidence type="ECO:0000313" key="7">
    <source>
        <dbReference type="EMBL" id="QDQ25470.1"/>
    </source>
</evidence>
<reference evidence="8" key="1">
    <citation type="submission" date="2019-07" db="EMBL/GenBank/DDBJ databases">
        <title>Chitinimonas sp. nov., isolated from Ny-Alesund, arctica soil.</title>
        <authorList>
            <person name="Xu Q."/>
            <person name="Peng F."/>
        </authorList>
    </citation>
    <scope>NUCLEOTIDE SEQUENCE [LARGE SCALE GENOMIC DNA]</scope>
    <source>
        <strain evidence="8">R3-44</strain>
    </source>
</reference>
<dbReference type="OrthoDB" id="2472181at2"/>
<dbReference type="SUPFAM" id="SSF47336">
    <property type="entry name" value="ACP-like"/>
    <property type="match status" value="3"/>
</dbReference>
<dbReference type="Proteomes" id="UP000317550">
    <property type="component" value="Chromosome"/>
</dbReference>
<dbReference type="FunFam" id="3.40.50.980:FF:000002">
    <property type="entry name" value="Enterobactin synthetase component F"/>
    <property type="match status" value="1"/>
</dbReference>
<dbReference type="GO" id="GO:0003824">
    <property type="term" value="F:catalytic activity"/>
    <property type="evidence" value="ECO:0007669"/>
    <property type="project" value="InterPro"/>
</dbReference>
<proteinExistence type="inferred from homology"/>
<dbReference type="FunFam" id="3.40.50.980:FF:000001">
    <property type="entry name" value="Non-ribosomal peptide synthetase"/>
    <property type="match status" value="3"/>
</dbReference>
<dbReference type="SMART" id="SM00823">
    <property type="entry name" value="PKS_PP"/>
    <property type="match status" value="3"/>
</dbReference>
<dbReference type="CDD" id="cd19544">
    <property type="entry name" value="E-C_NRPS"/>
    <property type="match status" value="1"/>
</dbReference>
<accession>A0A516SBE8</accession>
<dbReference type="Gene3D" id="3.30.300.30">
    <property type="match status" value="3"/>
</dbReference>
<dbReference type="InterPro" id="IPR036736">
    <property type="entry name" value="ACP-like_sf"/>
</dbReference>
<feature type="domain" description="Carrier" evidence="6">
    <location>
        <begin position="2040"/>
        <end position="2115"/>
    </location>
</feature>
<dbReference type="InterPro" id="IPR020806">
    <property type="entry name" value="PKS_PP-bd"/>
</dbReference>
<protein>
    <submittedName>
        <fullName evidence="7">Amino acid adenylation domain-containing protein</fullName>
    </submittedName>
</protein>
<dbReference type="InterPro" id="IPR023213">
    <property type="entry name" value="CAT-like_dom_sf"/>
</dbReference>
<dbReference type="GO" id="GO:0044550">
    <property type="term" value="P:secondary metabolite biosynthetic process"/>
    <property type="evidence" value="ECO:0007669"/>
    <property type="project" value="UniProtKB-ARBA"/>
</dbReference>
<keyword evidence="3" id="KW-0596">Phosphopantetheine</keyword>
<dbReference type="KEGG" id="cari:FNU76_03360"/>
<dbReference type="Pfam" id="PF00550">
    <property type="entry name" value="PP-binding"/>
    <property type="match status" value="3"/>
</dbReference>
<dbReference type="PANTHER" id="PTHR45527">
    <property type="entry name" value="NONRIBOSOMAL PEPTIDE SYNTHETASE"/>
    <property type="match status" value="1"/>
</dbReference>
<evidence type="ECO:0000256" key="4">
    <source>
        <dbReference type="ARBA" id="ARBA00022553"/>
    </source>
</evidence>
<feature type="domain" description="Carrier" evidence="6">
    <location>
        <begin position="3089"/>
        <end position="3163"/>
    </location>
</feature>
<feature type="compositionally biased region" description="Acidic residues" evidence="5">
    <location>
        <begin position="3187"/>
        <end position="3198"/>
    </location>
</feature>
<dbReference type="PROSITE" id="PS00455">
    <property type="entry name" value="AMP_BINDING"/>
    <property type="match status" value="3"/>
</dbReference>
<dbReference type="CDD" id="cd19531">
    <property type="entry name" value="LCL_NRPS-like"/>
    <property type="match status" value="1"/>
</dbReference>
<evidence type="ECO:0000256" key="3">
    <source>
        <dbReference type="ARBA" id="ARBA00022450"/>
    </source>
</evidence>
<dbReference type="GO" id="GO:0043041">
    <property type="term" value="P:amino acid activation for nonribosomal peptide biosynthetic process"/>
    <property type="evidence" value="ECO:0007669"/>
    <property type="project" value="TreeGrafter"/>
</dbReference>
<dbReference type="Gene3D" id="3.40.50.980">
    <property type="match status" value="6"/>
</dbReference>
<dbReference type="FunFam" id="1.10.1200.10:FF:000005">
    <property type="entry name" value="Nonribosomal peptide synthetase 1"/>
    <property type="match status" value="3"/>
</dbReference>
<keyword evidence="8" id="KW-1185">Reference proteome</keyword>
<gene>
    <name evidence="7" type="ORF">FNU76_03360</name>
</gene>
<evidence type="ECO:0000256" key="5">
    <source>
        <dbReference type="SAM" id="MobiDB-lite"/>
    </source>
</evidence>
<dbReference type="PROSITE" id="PS50075">
    <property type="entry name" value="CARRIER"/>
    <property type="match status" value="3"/>
</dbReference>
<dbReference type="Pfam" id="PF13193">
    <property type="entry name" value="AMP-binding_C"/>
    <property type="match status" value="3"/>
</dbReference>
<feature type="domain" description="Carrier" evidence="6">
    <location>
        <begin position="976"/>
        <end position="1050"/>
    </location>
</feature>
<dbReference type="Gene3D" id="3.30.559.30">
    <property type="entry name" value="Nonribosomal peptide synthetase, condensation domain"/>
    <property type="match status" value="3"/>
</dbReference>
<dbReference type="InterPro" id="IPR045851">
    <property type="entry name" value="AMP-bd_C_sf"/>
</dbReference>
<dbReference type="Gene3D" id="2.30.38.10">
    <property type="entry name" value="Luciferase, Domain 3"/>
    <property type="match status" value="3"/>
</dbReference>
<dbReference type="InterPro" id="IPR009081">
    <property type="entry name" value="PP-bd_ACP"/>
</dbReference>
<dbReference type="SUPFAM" id="SSF52777">
    <property type="entry name" value="CoA-dependent acyltransferases"/>
    <property type="match status" value="6"/>
</dbReference>
<dbReference type="EMBL" id="CP041730">
    <property type="protein sequence ID" value="QDQ25470.1"/>
    <property type="molecule type" value="Genomic_DNA"/>
</dbReference>
<dbReference type="GO" id="GO:0005737">
    <property type="term" value="C:cytoplasm"/>
    <property type="evidence" value="ECO:0007669"/>
    <property type="project" value="TreeGrafter"/>
</dbReference>
<name>A0A516SBE8_9NEIS</name>
<dbReference type="Gene3D" id="3.30.559.10">
    <property type="entry name" value="Chloramphenicol acetyltransferase-like domain"/>
    <property type="match status" value="3"/>
</dbReference>
<comment type="cofactor">
    <cofactor evidence="1">
        <name>pantetheine 4'-phosphate</name>
        <dbReference type="ChEBI" id="CHEBI:47942"/>
    </cofactor>
</comment>
<dbReference type="CDD" id="cd05930">
    <property type="entry name" value="A_NRPS"/>
    <property type="match status" value="2"/>
</dbReference>
<dbReference type="Gene3D" id="1.10.1200.10">
    <property type="entry name" value="ACP-like"/>
    <property type="match status" value="3"/>
</dbReference>
<dbReference type="InterPro" id="IPR010071">
    <property type="entry name" value="AA_adenyl_dom"/>
</dbReference>
<dbReference type="FunFam" id="3.30.300.30:FF:000010">
    <property type="entry name" value="Enterobactin synthetase component F"/>
    <property type="match status" value="3"/>
</dbReference>
<dbReference type="InterPro" id="IPR000873">
    <property type="entry name" value="AMP-dep_synth/lig_dom"/>
</dbReference>
<dbReference type="InterPro" id="IPR001242">
    <property type="entry name" value="Condensation_dom"/>
</dbReference>
<dbReference type="NCBIfam" id="TIGR01733">
    <property type="entry name" value="AA-adenyl-dom"/>
    <property type="match status" value="3"/>
</dbReference>
<dbReference type="NCBIfam" id="NF003417">
    <property type="entry name" value="PRK04813.1"/>
    <property type="match status" value="3"/>
</dbReference>
<organism evidence="7 8">
    <name type="scientific">Chitinimonas arctica</name>
    <dbReference type="NCBI Taxonomy" id="2594795"/>
    <lineage>
        <taxon>Bacteria</taxon>
        <taxon>Pseudomonadati</taxon>
        <taxon>Pseudomonadota</taxon>
        <taxon>Betaproteobacteria</taxon>
        <taxon>Neisseriales</taxon>
        <taxon>Chitinibacteraceae</taxon>
        <taxon>Chitinimonas</taxon>
    </lineage>
</organism>
<dbReference type="InterPro" id="IPR020845">
    <property type="entry name" value="AMP-binding_CS"/>
</dbReference>
<dbReference type="FunFam" id="2.30.38.10:FF:000001">
    <property type="entry name" value="Non-ribosomal peptide synthetase PvdI"/>
    <property type="match status" value="3"/>
</dbReference>
<comment type="similarity">
    <text evidence="2">Belongs to the ATP-dependent AMP-binding enzyme family.</text>
</comment>
<keyword evidence="4" id="KW-0597">Phosphoprotein</keyword>
<dbReference type="RefSeq" id="WP_143856395.1">
    <property type="nucleotide sequence ID" value="NZ_CP041730.1"/>
</dbReference>
<dbReference type="FunFam" id="3.40.50.12780:FF:000012">
    <property type="entry name" value="Non-ribosomal peptide synthetase"/>
    <property type="match status" value="3"/>
</dbReference>
<evidence type="ECO:0000256" key="1">
    <source>
        <dbReference type="ARBA" id="ARBA00001957"/>
    </source>
</evidence>
<evidence type="ECO:0000313" key="8">
    <source>
        <dbReference type="Proteomes" id="UP000317550"/>
    </source>
</evidence>
<feature type="region of interest" description="Disordered" evidence="5">
    <location>
        <begin position="3172"/>
        <end position="3198"/>
    </location>
</feature>